<dbReference type="RefSeq" id="WP_341470693.1">
    <property type="nucleotide sequence ID" value="NZ_CP128400.1"/>
</dbReference>
<dbReference type="Proteomes" id="UP000521676">
    <property type="component" value="Unassembled WGS sequence"/>
</dbReference>
<dbReference type="AlphaFoldDB" id="A0A8T7MA02"/>
<proteinExistence type="predicted"/>
<reference evidence="2" key="2">
    <citation type="journal article" date="2024" name="Nature">
        <title>Anoxygenic phototroph of the Chloroflexota uses a type I reaction centre.</title>
        <authorList>
            <person name="Tsuji J.M."/>
            <person name="Shaw N.A."/>
            <person name="Nagashima S."/>
            <person name="Venkiteswaran J.J."/>
            <person name="Schiff S.L."/>
            <person name="Watanabe T."/>
            <person name="Fukui M."/>
            <person name="Hanada S."/>
            <person name="Tank M."/>
            <person name="Neufeld J.D."/>
        </authorList>
    </citation>
    <scope>NUCLEOTIDE SEQUENCE</scope>
    <source>
        <strain evidence="2">L227-S17</strain>
    </source>
</reference>
<organism evidence="1 3">
    <name type="scientific">Candidatus Chlorohelix allophototropha</name>
    <dbReference type="NCBI Taxonomy" id="3003348"/>
    <lineage>
        <taxon>Bacteria</taxon>
        <taxon>Bacillati</taxon>
        <taxon>Chloroflexota</taxon>
        <taxon>Chloroflexia</taxon>
        <taxon>Candidatus Chloroheliales</taxon>
        <taxon>Candidatus Chloroheliaceae</taxon>
        <taxon>Candidatus Chlorohelix</taxon>
    </lineage>
</organism>
<sequence>MLDCITFGDKIIILRKTTELKGKLPYLQSHFCKEAEKLRNNLAHPVGYQESAILMEREKLVPFIEWAEELKFQLMYSHRSVEQVTEDLNKKKAESGNNYR</sequence>
<keyword evidence="4" id="KW-1185">Reference proteome</keyword>
<evidence type="ECO:0000313" key="4">
    <source>
        <dbReference type="Proteomes" id="UP001431572"/>
    </source>
</evidence>
<reference evidence="1 3" key="1">
    <citation type="submission" date="2020-06" db="EMBL/GenBank/DDBJ databases">
        <title>Anoxygenic phototrophic Chloroflexota member uses a Type I reaction center.</title>
        <authorList>
            <person name="Tsuji J.M."/>
            <person name="Shaw N.A."/>
            <person name="Nagashima S."/>
            <person name="Venkiteswaran J."/>
            <person name="Schiff S.L."/>
            <person name="Hanada S."/>
            <person name="Tank M."/>
            <person name="Neufeld J.D."/>
        </authorList>
    </citation>
    <scope>NUCLEOTIDE SEQUENCE [LARGE SCALE GENOMIC DNA]</scope>
    <source>
        <strain evidence="1">L227-S17</strain>
    </source>
</reference>
<gene>
    <name evidence="1" type="ORF">HXX08_23600</name>
    <name evidence="2" type="ORF">OZ401_004405</name>
</gene>
<protein>
    <submittedName>
        <fullName evidence="1">Uncharacterized protein</fullName>
    </submittedName>
</protein>
<dbReference type="EMBL" id="JACATZ010000003">
    <property type="protein sequence ID" value="NWJ48856.1"/>
    <property type="molecule type" value="Genomic_DNA"/>
</dbReference>
<accession>A0A8T7MA02</accession>
<name>A0A8T7MA02_9CHLR</name>
<evidence type="ECO:0000313" key="2">
    <source>
        <dbReference type="EMBL" id="WJW68788.1"/>
    </source>
</evidence>
<dbReference type="EMBL" id="CP128400">
    <property type="protein sequence ID" value="WJW68788.1"/>
    <property type="molecule type" value="Genomic_DNA"/>
</dbReference>
<dbReference type="Proteomes" id="UP001431572">
    <property type="component" value="Chromosome 2"/>
</dbReference>
<evidence type="ECO:0000313" key="3">
    <source>
        <dbReference type="Proteomes" id="UP000521676"/>
    </source>
</evidence>
<evidence type="ECO:0000313" key="1">
    <source>
        <dbReference type="EMBL" id="NWJ48856.1"/>
    </source>
</evidence>